<gene>
    <name evidence="8" type="ORF">SLS60_000738</name>
</gene>
<dbReference type="Pfam" id="PF02544">
    <property type="entry name" value="Steroid_dh"/>
    <property type="match status" value="1"/>
</dbReference>
<dbReference type="Proteomes" id="UP001521785">
    <property type="component" value="Unassembled WGS sequence"/>
</dbReference>
<keyword evidence="4 6" id="KW-1133">Transmembrane helix</keyword>
<feature type="transmembrane region" description="Helical" evidence="6">
    <location>
        <begin position="15"/>
        <end position="35"/>
    </location>
</feature>
<protein>
    <recommendedName>
        <fullName evidence="7">3-oxo-5-alpha-steroid 4-dehydrogenase C-terminal domain-containing protein</fullName>
    </recommendedName>
</protein>
<comment type="subcellular location">
    <subcellularLocation>
        <location evidence="1">Membrane</location>
        <topology evidence="1">Multi-pass membrane protein</topology>
    </subcellularLocation>
</comment>
<keyword evidence="9" id="KW-1185">Reference proteome</keyword>
<dbReference type="InterPro" id="IPR001104">
    <property type="entry name" value="3-oxo-5_a-steroid_4-DH_C"/>
</dbReference>
<dbReference type="PANTHER" id="PTHR10556:SF43">
    <property type="entry name" value="STEROID 5-ALPHA-REDUCTASE DET2"/>
    <property type="match status" value="1"/>
</dbReference>
<name>A0ABR3S737_9PLEO</name>
<keyword evidence="3 6" id="KW-0812">Transmembrane</keyword>
<evidence type="ECO:0000256" key="1">
    <source>
        <dbReference type="ARBA" id="ARBA00004141"/>
    </source>
</evidence>
<dbReference type="PROSITE" id="PS50244">
    <property type="entry name" value="S5A_REDUCTASE"/>
    <property type="match status" value="1"/>
</dbReference>
<dbReference type="EMBL" id="JAKJXO020000001">
    <property type="protein sequence ID" value="KAL1612511.1"/>
    <property type="molecule type" value="Genomic_DNA"/>
</dbReference>
<evidence type="ECO:0000313" key="8">
    <source>
        <dbReference type="EMBL" id="KAL1612511.1"/>
    </source>
</evidence>
<dbReference type="PANTHER" id="PTHR10556">
    <property type="entry name" value="3-OXO-5-ALPHA-STEROID 4-DEHYDROGENASE"/>
    <property type="match status" value="1"/>
</dbReference>
<keyword evidence="5 6" id="KW-0472">Membrane</keyword>
<evidence type="ECO:0000256" key="5">
    <source>
        <dbReference type="ARBA" id="ARBA00023136"/>
    </source>
</evidence>
<evidence type="ECO:0000259" key="7">
    <source>
        <dbReference type="Pfam" id="PF02544"/>
    </source>
</evidence>
<comment type="similarity">
    <text evidence="2">Belongs to the steroid 5-alpha reductase family.</text>
</comment>
<dbReference type="InterPro" id="IPR016636">
    <property type="entry name" value="3-oxo-5-alpha-steroid_4-DH"/>
</dbReference>
<evidence type="ECO:0000256" key="3">
    <source>
        <dbReference type="ARBA" id="ARBA00022692"/>
    </source>
</evidence>
<organism evidence="8 9">
    <name type="scientific">Paraconiothyrium brasiliense</name>
    <dbReference type="NCBI Taxonomy" id="300254"/>
    <lineage>
        <taxon>Eukaryota</taxon>
        <taxon>Fungi</taxon>
        <taxon>Dikarya</taxon>
        <taxon>Ascomycota</taxon>
        <taxon>Pezizomycotina</taxon>
        <taxon>Dothideomycetes</taxon>
        <taxon>Pleosporomycetidae</taxon>
        <taxon>Pleosporales</taxon>
        <taxon>Massarineae</taxon>
        <taxon>Didymosphaeriaceae</taxon>
        <taxon>Paraconiothyrium</taxon>
    </lineage>
</organism>
<evidence type="ECO:0000256" key="4">
    <source>
        <dbReference type="ARBA" id="ARBA00022989"/>
    </source>
</evidence>
<evidence type="ECO:0000256" key="6">
    <source>
        <dbReference type="SAM" id="Phobius"/>
    </source>
</evidence>
<comment type="caution">
    <text evidence="8">The sequence shown here is derived from an EMBL/GenBank/DDBJ whole genome shotgun (WGS) entry which is preliminary data.</text>
</comment>
<feature type="domain" description="3-oxo-5-alpha-steroid 4-dehydrogenase C-terminal" evidence="7">
    <location>
        <begin position="123"/>
        <end position="274"/>
    </location>
</feature>
<accession>A0ABR3S737</accession>
<dbReference type="InterPro" id="IPR039357">
    <property type="entry name" value="SRD5A/TECR"/>
</dbReference>
<feature type="transmembrane region" description="Helical" evidence="6">
    <location>
        <begin position="120"/>
        <end position="143"/>
    </location>
</feature>
<feature type="transmembrane region" description="Helical" evidence="6">
    <location>
        <begin position="155"/>
        <end position="174"/>
    </location>
</feature>
<proteinExistence type="inferred from homology"/>
<dbReference type="PIRSF" id="PIRSF015596">
    <property type="entry name" value="5_alpha-SR2"/>
    <property type="match status" value="1"/>
</dbReference>
<sequence length="293" mass="33524">MVLIPGVLPPSHSTWQAACTLFRYFPVVTSLQWVLDWYPMGKTSNKSRFNIPGKWGWAITESTGFTTLLYIMYTLPEQQGIKTLPWGNWTMAGCFTIHYIYRAILSPLVLNPSMSPMHPILCLGMAAFQIFNAISIGGWLAGYGPVTQTDWQGRYWSMEIGLIIWAWGLLANAFHDDDLREIRRSADRKQRNEAEKSGKPVEGVDKVYMIPKNGLFRYVLYAHYFCEWVEWAGFWAVGGWTCHPARTFLVNEIATMLPRALQGKRWYEEKFGKDKYLGGVCENAFGTSYDEPA</sequence>
<feature type="transmembrane region" description="Helical" evidence="6">
    <location>
        <begin position="86"/>
        <end position="108"/>
    </location>
</feature>
<reference evidence="8 9" key="1">
    <citation type="submission" date="2024-02" db="EMBL/GenBank/DDBJ databases">
        <title>De novo assembly and annotation of 12 fungi associated with fruit tree decline syndrome in Ontario, Canada.</title>
        <authorList>
            <person name="Sulman M."/>
            <person name="Ellouze W."/>
            <person name="Ilyukhin E."/>
        </authorList>
    </citation>
    <scope>NUCLEOTIDE SEQUENCE [LARGE SCALE GENOMIC DNA]</scope>
    <source>
        <strain evidence="8 9">M42-189</strain>
    </source>
</reference>
<evidence type="ECO:0000256" key="2">
    <source>
        <dbReference type="ARBA" id="ARBA00007742"/>
    </source>
</evidence>
<evidence type="ECO:0000313" key="9">
    <source>
        <dbReference type="Proteomes" id="UP001521785"/>
    </source>
</evidence>
<feature type="transmembrane region" description="Helical" evidence="6">
    <location>
        <begin position="55"/>
        <end position="74"/>
    </location>
</feature>